<dbReference type="Pfam" id="PF00534">
    <property type="entry name" value="Glycos_transf_1"/>
    <property type="match status" value="1"/>
</dbReference>
<protein>
    <submittedName>
        <fullName evidence="3">Glycosyltransferase family 1 protein</fullName>
    </submittedName>
</protein>
<dbReference type="InterPro" id="IPR028098">
    <property type="entry name" value="Glyco_trans_4-like_N"/>
</dbReference>
<dbReference type="Gene3D" id="3.40.50.2000">
    <property type="entry name" value="Glycogen Phosphorylase B"/>
    <property type="match status" value="2"/>
</dbReference>
<dbReference type="Pfam" id="PF13439">
    <property type="entry name" value="Glyco_transf_4"/>
    <property type="match status" value="1"/>
</dbReference>
<dbReference type="CDD" id="cd03814">
    <property type="entry name" value="GT4-like"/>
    <property type="match status" value="1"/>
</dbReference>
<keyword evidence="4" id="KW-1185">Reference proteome</keyword>
<gene>
    <name evidence="3" type="ORF">LXM26_23845</name>
</gene>
<dbReference type="SUPFAM" id="SSF53756">
    <property type="entry name" value="UDP-Glycosyltransferase/glycogen phosphorylase"/>
    <property type="match status" value="1"/>
</dbReference>
<dbReference type="EMBL" id="JAJTTC010000008">
    <property type="protein sequence ID" value="MCF0064564.1"/>
    <property type="molecule type" value="Genomic_DNA"/>
</dbReference>
<evidence type="ECO:0000313" key="4">
    <source>
        <dbReference type="Proteomes" id="UP001139000"/>
    </source>
</evidence>
<feature type="domain" description="Glycosyl transferase family 1" evidence="1">
    <location>
        <begin position="211"/>
        <end position="357"/>
    </location>
</feature>
<dbReference type="GO" id="GO:0016757">
    <property type="term" value="F:glycosyltransferase activity"/>
    <property type="evidence" value="ECO:0007669"/>
    <property type="project" value="InterPro"/>
</dbReference>
<sequence length="390" mass="43451">MRKVRAVFFAEILIPDFDGASRTMFQLLDRIDASQFDFLFVCGSGPDRVNQFDCIKTRSFSIPLNPKYKLAVPSFTADEIKKQLDRFNPDVIHIATPSLLGHFALAYANDRGLPVISIYHTHFLSYIAYYFKYFPFLIKPLEDRLIRVQNAFYGACRKVYVPSLSLADELIKTGMSAGNFTIWQRGIDSNLFSPGKKNPEYLRSLTGNALPTILFASRLVWEKNLETLIATFNILKADGFACNWVIAGDGSAMESCVRQMPEAIFVGQLDHDALAVLYASASVFIFPSQSETFGNVVLEAMASGLVPVIADGGGSRDMVIEGFNGFKCEPDNALAYAEKIRLLLGDAALQQQMSANAVSHSRAFDWEQLAKIYFHDLHELATSVTENQKA</sequence>
<proteinExistence type="predicted"/>
<dbReference type="RefSeq" id="WP_234657500.1">
    <property type="nucleotide sequence ID" value="NZ_CP094997.1"/>
</dbReference>
<dbReference type="AlphaFoldDB" id="A0A9X1PQH5"/>
<organism evidence="3 4">
    <name type="scientific">Dyadobacter chenwenxiniae</name>
    <dbReference type="NCBI Taxonomy" id="2906456"/>
    <lineage>
        <taxon>Bacteria</taxon>
        <taxon>Pseudomonadati</taxon>
        <taxon>Bacteroidota</taxon>
        <taxon>Cytophagia</taxon>
        <taxon>Cytophagales</taxon>
        <taxon>Spirosomataceae</taxon>
        <taxon>Dyadobacter</taxon>
    </lineage>
</organism>
<dbReference type="InterPro" id="IPR001296">
    <property type="entry name" value="Glyco_trans_1"/>
</dbReference>
<dbReference type="InterPro" id="IPR050194">
    <property type="entry name" value="Glycosyltransferase_grp1"/>
</dbReference>
<reference evidence="3" key="1">
    <citation type="submission" date="2021-12" db="EMBL/GenBank/DDBJ databases">
        <title>Novel species in genus Dyadobacter.</title>
        <authorList>
            <person name="Ma C."/>
        </authorList>
    </citation>
    <scope>NUCLEOTIDE SEQUENCE</scope>
    <source>
        <strain evidence="3">LJ419</strain>
    </source>
</reference>
<dbReference type="PANTHER" id="PTHR45947">
    <property type="entry name" value="SULFOQUINOVOSYL TRANSFERASE SQD2"/>
    <property type="match status" value="1"/>
</dbReference>
<evidence type="ECO:0000259" key="1">
    <source>
        <dbReference type="Pfam" id="PF00534"/>
    </source>
</evidence>
<accession>A0A9X1PQH5</accession>
<evidence type="ECO:0000259" key="2">
    <source>
        <dbReference type="Pfam" id="PF13439"/>
    </source>
</evidence>
<feature type="domain" description="Glycosyltransferase subfamily 4-like N-terminal" evidence="2">
    <location>
        <begin position="18"/>
        <end position="189"/>
    </location>
</feature>
<evidence type="ECO:0000313" key="3">
    <source>
        <dbReference type="EMBL" id="MCF0064564.1"/>
    </source>
</evidence>
<dbReference type="PANTHER" id="PTHR45947:SF3">
    <property type="entry name" value="SULFOQUINOVOSYL TRANSFERASE SQD2"/>
    <property type="match status" value="1"/>
</dbReference>
<dbReference type="Proteomes" id="UP001139000">
    <property type="component" value="Unassembled WGS sequence"/>
</dbReference>
<comment type="caution">
    <text evidence="3">The sequence shown here is derived from an EMBL/GenBank/DDBJ whole genome shotgun (WGS) entry which is preliminary data.</text>
</comment>
<name>A0A9X1PQH5_9BACT</name>